<dbReference type="Gene3D" id="2.40.70.10">
    <property type="entry name" value="Acid Proteases"/>
    <property type="match status" value="1"/>
</dbReference>
<sequence length="591" mass="67307">MLGGISTFVAPATISEQLDNLKTKVRQLHQPPDNEESTSALRPYKMPTFQIEKFDDYTHHDPVVWWQGFTKEIGIHEVSNHLYISGRFLYIKGGCQIWLNHMATIHDVQVSNLRKKRSRDDMTKEWKKWFIVDDAPVLAISRLFVMTQGNTATRDWLTEWKKLVATPDLELPFSHLPREFYNRWSVALSLALGDREQYTTFTEIIDKAFEIIKTNRAAAHEKSAWQPAHVEKGKFGPHPQAVSAVQPDNIVEPQHHVREIVWPLSAVKQQQLPWKREGENRIVGRKWTASTMGQVQLDRGRIQVPQSIRLLLLVQQRQAQDLPMPRSRQGGCSTSNQLGKLSCTRVMAQLRDYLRTAVPAPLMDAGVGVVDLRDYLAKINCEFKTQQYDNNDTPLLYIRIQIGEATCSALIDCGATRNYMNQDFMVRVGLGPHVRRKSKPTQVTLADGHTHKSISWCIDSIPVYFAPHASEVVSFDILDTKFDMILGMLWLRSEDHPVNFYHRTVHVRDRNGILVTCTVPPPHPSINYHMVYASSIRASITKDDIEEMGVCFLHALPPHDIPSTDASTDLRIIELLDAYAVGGWVGGWIEG</sequence>
<proteinExistence type="predicted"/>
<name>A0A388LZ82_CHABU</name>
<comment type="caution">
    <text evidence="1">The sequence shown here is derived from an EMBL/GenBank/DDBJ whole genome shotgun (WGS) entry which is preliminary data.</text>
</comment>
<gene>
    <name evidence="1" type="ORF">CBR_g45621</name>
</gene>
<evidence type="ECO:0000313" key="1">
    <source>
        <dbReference type="EMBL" id="GBG87563.1"/>
    </source>
</evidence>
<dbReference type="AlphaFoldDB" id="A0A388LZ82"/>
<dbReference type="InterPro" id="IPR021109">
    <property type="entry name" value="Peptidase_aspartic_dom_sf"/>
</dbReference>
<dbReference type="CDD" id="cd00303">
    <property type="entry name" value="retropepsin_like"/>
    <property type="match status" value="1"/>
</dbReference>
<accession>A0A388LZ82</accession>
<keyword evidence="2" id="KW-1185">Reference proteome</keyword>
<dbReference type="Pfam" id="PF13650">
    <property type="entry name" value="Asp_protease_2"/>
    <property type="match status" value="1"/>
</dbReference>
<organism evidence="1 2">
    <name type="scientific">Chara braunii</name>
    <name type="common">Braun's stonewort</name>
    <dbReference type="NCBI Taxonomy" id="69332"/>
    <lineage>
        <taxon>Eukaryota</taxon>
        <taxon>Viridiplantae</taxon>
        <taxon>Streptophyta</taxon>
        <taxon>Charophyceae</taxon>
        <taxon>Charales</taxon>
        <taxon>Characeae</taxon>
        <taxon>Chara</taxon>
    </lineage>
</organism>
<protein>
    <submittedName>
        <fullName evidence="1">Uncharacterized protein</fullName>
    </submittedName>
</protein>
<dbReference type="Gramene" id="GBG87563">
    <property type="protein sequence ID" value="GBG87563"/>
    <property type="gene ID" value="CBR_g45621"/>
</dbReference>
<dbReference type="EMBL" id="BFEA01000620">
    <property type="protein sequence ID" value="GBG87563.1"/>
    <property type="molecule type" value="Genomic_DNA"/>
</dbReference>
<dbReference type="SUPFAM" id="SSF50630">
    <property type="entry name" value="Acid proteases"/>
    <property type="match status" value="1"/>
</dbReference>
<reference evidence="1 2" key="1">
    <citation type="journal article" date="2018" name="Cell">
        <title>The Chara Genome: Secondary Complexity and Implications for Plant Terrestrialization.</title>
        <authorList>
            <person name="Nishiyama T."/>
            <person name="Sakayama H."/>
            <person name="Vries J.D."/>
            <person name="Buschmann H."/>
            <person name="Saint-Marcoux D."/>
            <person name="Ullrich K.K."/>
            <person name="Haas F.B."/>
            <person name="Vanderstraeten L."/>
            <person name="Becker D."/>
            <person name="Lang D."/>
            <person name="Vosolsobe S."/>
            <person name="Rombauts S."/>
            <person name="Wilhelmsson P.K.I."/>
            <person name="Janitza P."/>
            <person name="Kern R."/>
            <person name="Heyl A."/>
            <person name="Rumpler F."/>
            <person name="Villalobos L.I.A.C."/>
            <person name="Clay J.M."/>
            <person name="Skokan R."/>
            <person name="Toyoda A."/>
            <person name="Suzuki Y."/>
            <person name="Kagoshima H."/>
            <person name="Schijlen E."/>
            <person name="Tajeshwar N."/>
            <person name="Catarino B."/>
            <person name="Hetherington A.J."/>
            <person name="Saltykova A."/>
            <person name="Bonnot C."/>
            <person name="Breuninger H."/>
            <person name="Symeonidi A."/>
            <person name="Radhakrishnan G.V."/>
            <person name="Van Nieuwerburgh F."/>
            <person name="Deforce D."/>
            <person name="Chang C."/>
            <person name="Karol K.G."/>
            <person name="Hedrich R."/>
            <person name="Ulvskov P."/>
            <person name="Glockner G."/>
            <person name="Delwiche C.F."/>
            <person name="Petrasek J."/>
            <person name="Van de Peer Y."/>
            <person name="Friml J."/>
            <person name="Beilby M."/>
            <person name="Dolan L."/>
            <person name="Kohara Y."/>
            <person name="Sugano S."/>
            <person name="Fujiyama A."/>
            <person name="Delaux P.-M."/>
            <person name="Quint M."/>
            <person name="TheiBen G."/>
            <person name="Hagemann M."/>
            <person name="Harholt J."/>
            <person name="Dunand C."/>
            <person name="Zachgo S."/>
            <person name="Langdale J."/>
            <person name="Maumus F."/>
            <person name="Straeten D.V.D."/>
            <person name="Gould S.B."/>
            <person name="Rensing S.A."/>
        </authorList>
    </citation>
    <scope>NUCLEOTIDE SEQUENCE [LARGE SCALE GENOMIC DNA]</scope>
    <source>
        <strain evidence="1 2">S276</strain>
    </source>
</reference>
<evidence type="ECO:0000313" key="2">
    <source>
        <dbReference type="Proteomes" id="UP000265515"/>
    </source>
</evidence>
<dbReference type="Proteomes" id="UP000265515">
    <property type="component" value="Unassembled WGS sequence"/>
</dbReference>